<protein>
    <submittedName>
        <fullName evidence="1">Uncharacterized protein</fullName>
    </submittedName>
</protein>
<evidence type="ECO:0000313" key="1">
    <source>
        <dbReference type="EMBL" id="QPM91078.1"/>
    </source>
</evidence>
<evidence type="ECO:0000313" key="2">
    <source>
        <dbReference type="Proteomes" id="UP000283786"/>
    </source>
</evidence>
<dbReference type="EMBL" id="CP060436">
    <property type="protein sequence ID" value="QPM91078.1"/>
    <property type="molecule type" value="Genomic_DNA"/>
</dbReference>
<dbReference type="KEGG" id="palw:PSAL_023210"/>
<sequence length="168" mass="18172">MDGTFAVLFLLAGAADMGINYCGDPGCVAANPAQARLAISYGDVIFQEKKIGHEVYARYDLGVQYGPFQPTVGLSVSDKGDTWVGGGAAWTGYIDQAYIQLHLMPGFHAQGRGPQIGTVLEFRSGVELGYEAHNGIRYGVSYDHRSNAELSETNPGLETMQFRISFPM</sequence>
<dbReference type="RefSeq" id="WP_119840296.1">
    <property type="nucleotide sequence ID" value="NZ_CP060436.1"/>
</dbReference>
<reference evidence="1 2" key="1">
    <citation type="submission" date="2020-08" db="EMBL/GenBank/DDBJ databases">
        <title>Genome sequence of Rhodobacteraceae bacterium Lw-13e.</title>
        <authorList>
            <person name="Poehlein A."/>
            <person name="Wolter L."/>
            <person name="Daniel R."/>
            <person name="Brinkhoff T."/>
        </authorList>
    </citation>
    <scope>NUCLEOTIDE SEQUENCE [LARGE SCALE GENOMIC DNA]</scope>
    <source>
        <strain evidence="1 2">Lw-13e</strain>
    </source>
</reference>
<organism evidence="1 2">
    <name type="scientific">Pseudooceanicola algae</name>
    <dbReference type="NCBI Taxonomy" id="1537215"/>
    <lineage>
        <taxon>Bacteria</taxon>
        <taxon>Pseudomonadati</taxon>
        <taxon>Pseudomonadota</taxon>
        <taxon>Alphaproteobacteria</taxon>
        <taxon>Rhodobacterales</taxon>
        <taxon>Paracoccaceae</taxon>
        <taxon>Pseudooceanicola</taxon>
    </lineage>
</organism>
<dbReference type="Proteomes" id="UP000283786">
    <property type="component" value="Chromosome"/>
</dbReference>
<dbReference type="AlphaFoldDB" id="A0A418SDG8"/>
<dbReference type="Gene3D" id="2.40.160.20">
    <property type="match status" value="1"/>
</dbReference>
<name>A0A418SDG8_9RHOB</name>
<keyword evidence="2" id="KW-1185">Reference proteome</keyword>
<proteinExistence type="predicted"/>
<gene>
    <name evidence="1" type="ORF">PSAL_023210</name>
</gene>
<dbReference type="OrthoDB" id="6199047at2"/>
<dbReference type="InterPro" id="IPR018550">
    <property type="entry name" value="Lipid-A_deacylase-rel"/>
</dbReference>
<dbReference type="Pfam" id="PF09411">
    <property type="entry name" value="PagL"/>
    <property type="match status" value="1"/>
</dbReference>
<accession>A0A418SDG8</accession>